<protein>
    <recommendedName>
        <fullName evidence="3">3-methyl-2-oxobutanoate hydroxymethyltransferase</fullName>
        <ecNumber evidence="3">2.1.2.11</ecNumber>
    </recommendedName>
</protein>
<dbReference type="InterPro" id="IPR015813">
    <property type="entry name" value="Pyrv/PenolPyrv_kinase-like_dom"/>
</dbReference>
<proteinExistence type="inferred from homology"/>
<dbReference type="GO" id="GO:0005739">
    <property type="term" value="C:mitochondrion"/>
    <property type="evidence" value="ECO:0007669"/>
    <property type="project" value="TreeGrafter"/>
</dbReference>
<dbReference type="InterPro" id="IPR003700">
    <property type="entry name" value="Pantoate_hydroxy_MeTrfase"/>
</dbReference>
<dbReference type="PANTHER" id="PTHR20881:SF0">
    <property type="entry name" value="3-METHYL-2-OXOBUTANOATE HYDROXYMETHYLTRANSFERASE"/>
    <property type="match status" value="1"/>
</dbReference>
<evidence type="ECO:0000313" key="6">
    <source>
        <dbReference type="EMBL" id="RDX97487.1"/>
    </source>
</evidence>
<keyword evidence="7" id="KW-1185">Reference proteome</keyword>
<dbReference type="Proteomes" id="UP000257109">
    <property type="component" value="Unassembled WGS sequence"/>
</dbReference>
<dbReference type="GO" id="GO:0032259">
    <property type="term" value="P:methylation"/>
    <property type="evidence" value="ECO:0007669"/>
    <property type="project" value="UniProtKB-KW"/>
</dbReference>
<dbReference type="SUPFAM" id="SSF51621">
    <property type="entry name" value="Phosphoenolpyruvate/pyruvate domain"/>
    <property type="match status" value="1"/>
</dbReference>
<keyword evidence="4" id="KW-0808">Transferase</keyword>
<comment type="catalytic activity">
    <reaction evidence="5">
        <text>(6R)-5,10-methylene-5,6,7,8-tetrahydrofolate + 3-methyl-2-oxobutanoate + H2O = 2-dehydropantoate + (6S)-5,6,7,8-tetrahydrofolate</text>
        <dbReference type="Rhea" id="RHEA:11824"/>
        <dbReference type="ChEBI" id="CHEBI:11561"/>
        <dbReference type="ChEBI" id="CHEBI:11851"/>
        <dbReference type="ChEBI" id="CHEBI:15377"/>
        <dbReference type="ChEBI" id="CHEBI:15636"/>
        <dbReference type="ChEBI" id="CHEBI:57453"/>
        <dbReference type="EC" id="2.1.2.11"/>
    </reaction>
</comment>
<dbReference type="PANTHER" id="PTHR20881">
    <property type="entry name" value="3-METHYL-2-OXOBUTANOATE HYDROXYMETHYLTRANSFERASE"/>
    <property type="match status" value="1"/>
</dbReference>
<dbReference type="UniPathway" id="UPA00028">
    <property type="reaction ID" value="UER00003"/>
</dbReference>
<dbReference type="GO" id="GO:0000287">
    <property type="term" value="F:magnesium ion binding"/>
    <property type="evidence" value="ECO:0007669"/>
    <property type="project" value="TreeGrafter"/>
</dbReference>
<dbReference type="AlphaFoldDB" id="A0A371H3W9"/>
<organism evidence="6 7">
    <name type="scientific">Mucuna pruriens</name>
    <name type="common">Velvet bean</name>
    <name type="synonym">Dolichos pruriens</name>
    <dbReference type="NCBI Taxonomy" id="157652"/>
    <lineage>
        <taxon>Eukaryota</taxon>
        <taxon>Viridiplantae</taxon>
        <taxon>Streptophyta</taxon>
        <taxon>Embryophyta</taxon>
        <taxon>Tracheophyta</taxon>
        <taxon>Spermatophyta</taxon>
        <taxon>Magnoliopsida</taxon>
        <taxon>eudicotyledons</taxon>
        <taxon>Gunneridae</taxon>
        <taxon>Pentapetalae</taxon>
        <taxon>rosids</taxon>
        <taxon>fabids</taxon>
        <taxon>Fabales</taxon>
        <taxon>Fabaceae</taxon>
        <taxon>Papilionoideae</taxon>
        <taxon>50 kb inversion clade</taxon>
        <taxon>NPAAA clade</taxon>
        <taxon>indigoferoid/millettioid clade</taxon>
        <taxon>Phaseoleae</taxon>
        <taxon>Mucuna</taxon>
    </lineage>
</organism>
<feature type="non-terminal residue" evidence="6">
    <location>
        <position position="1"/>
    </location>
</feature>
<dbReference type="InterPro" id="IPR040442">
    <property type="entry name" value="Pyrv_kinase-like_dom_sf"/>
</dbReference>
<dbReference type="EMBL" id="QJKJ01003641">
    <property type="protein sequence ID" value="RDX97487.1"/>
    <property type="molecule type" value="Genomic_DNA"/>
</dbReference>
<dbReference type="Pfam" id="PF02548">
    <property type="entry name" value="Pantoate_transf"/>
    <property type="match status" value="1"/>
</dbReference>
<comment type="similarity">
    <text evidence="2">Belongs to the PanB family.</text>
</comment>
<evidence type="ECO:0000256" key="2">
    <source>
        <dbReference type="ARBA" id="ARBA00008676"/>
    </source>
</evidence>
<dbReference type="STRING" id="157652.A0A371H3W9"/>
<gene>
    <name evidence="6" type="primary">KPHMT2</name>
    <name evidence="6" type="ORF">CR513_19737</name>
</gene>
<dbReference type="GO" id="GO:0015940">
    <property type="term" value="P:pantothenate biosynthetic process"/>
    <property type="evidence" value="ECO:0007669"/>
    <property type="project" value="UniProtKB-UniPathway"/>
</dbReference>
<dbReference type="GO" id="GO:0008168">
    <property type="term" value="F:methyltransferase activity"/>
    <property type="evidence" value="ECO:0007669"/>
    <property type="project" value="UniProtKB-KW"/>
</dbReference>
<dbReference type="EC" id="2.1.2.11" evidence="3"/>
<name>A0A371H3W9_MUCPR</name>
<comment type="caution">
    <text evidence="6">The sequence shown here is derived from an EMBL/GenBank/DDBJ whole genome shotgun (WGS) entry which is preliminary data.</text>
</comment>
<evidence type="ECO:0000256" key="5">
    <source>
        <dbReference type="ARBA" id="ARBA00049172"/>
    </source>
</evidence>
<evidence type="ECO:0000256" key="4">
    <source>
        <dbReference type="ARBA" id="ARBA00022679"/>
    </source>
</evidence>
<evidence type="ECO:0000313" key="7">
    <source>
        <dbReference type="Proteomes" id="UP000257109"/>
    </source>
</evidence>
<comment type="pathway">
    <text evidence="1">Cofactor biosynthesis; (R)-pantothenate biosynthesis; (R)-pantoate from 3-methyl-2-oxobutanoate: step 1/2.</text>
</comment>
<evidence type="ECO:0000256" key="3">
    <source>
        <dbReference type="ARBA" id="ARBA00012618"/>
    </source>
</evidence>
<evidence type="ECO:0000256" key="1">
    <source>
        <dbReference type="ARBA" id="ARBA00005033"/>
    </source>
</evidence>
<accession>A0A371H3W9</accession>
<dbReference type="Gene3D" id="3.20.20.60">
    <property type="entry name" value="Phosphoenolpyruvate-binding domains"/>
    <property type="match status" value="1"/>
</dbReference>
<dbReference type="GO" id="GO:0003864">
    <property type="term" value="F:3-methyl-2-oxobutanoate hydroxymethyltransferase activity"/>
    <property type="evidence" value="ECO:0007669"/>
    <property type="project" value="UniProtKB-EC"/>
</dbReference>
<reference evidence="6" key="1">
    <citation type="submission" date="2018-05" db="EMBL/GenBank/DDBJ databases">
        <title>Draft genome of Mucuna pruriens seed.</title>
        <authorList>
            <person name="Nnadi N.E."/>
            <person name="Vos R."/>
            <person name="Hasami M.H."/>
            <person name="Devisetty U.K."/>
            <person name="Aguiy J.C."/>
        </authorList>
    </citation>
    <scope>NUCLEOTIDE SEQUENCE [LARGE SCALE GENOMIC DNA]</scope>
    <source>
        <strain evidence="6">JCA_2017</strain>
    </source>
</reference>
<sequence>MCGATSALQIPTIGIGAGPFCSGQTLVYHDLLGMLQVTPKQYIRVGDVINNALLKYKESVTNGSFPDVRHSPFKISAADVDGFFNVLQRLGLAKAAFAISEVVQKMETS</sequence>
<dbReference type="OrthoDB" id="425211at2759"/>